<keyword evidence="3 5" id="KW-0808">Transferase</keyword>
<keyword evidence="2 5" id="KW-0328">Glycosyltransferase</keyword>
<dbReference type="PROSITE" id="PS00375">
    <property type="entry name" value="UDPGT"/>
    <property type="match status" value="1"/>
</dbReference>
<evidence type="ECO:0000313" key="7">
    <source>
        <dbReference type="EMBL" id="KAL3523922.1"/>
    </source>
</evidence>
<dbReference type="PANTHER" id="PTHR11926:SF1392">
    <property type="entry name" value="GLYCOSYLTRANSFERASE"/>
    <property type="match status" value="1"/>
</dbReference>
<dbReference type="Pfam" id="PF00201">
    <property type="entry name" value="UDPGT"/>
    <property type="match status" value="1"/>
</dbReference>
<dbReference type="GO" id="GO:0035251">
    <property type="term" value="F:UDP-glucosyltransferase activity"/>
    <property type="evidence" value="ECO:0007669"/>
    <property type="project" value="UniProtKB-ARBA"/>
</dbReference>
<evidence type="ECO:0000313" key="8">
    <source>
        <dbReference type="Proteomes" id="UP001630127"/>
    </source>
</evidence>
<protein>
    <recommendedName>
        <fullName evidence="6">Glycosyltransferase</fullName>
        <ecNumber evidence="6">2.4.1.-</ecNumber>
    </recommendedName>
</protein>
<dbReference type="FunFam" id="3.40.50.2000:FF:000065">
    <property type="entry name" value="Glycosyltransferase"/>
    <property type="match status" value="1"/>
</dbReference>
<dbReference type="AlphaFoldDB" id="A0ABD3A0I0"/>
<dbReference type="SUPFAM" id="SSF53756">
    <property type="entry name" value="UDP-Glycosyltransferase/glycogen phosphorylase"/>
    <property type="match status" value="1"/>
</dbReference>
<dbReference type="Gene3D" id="3.40.50.2000">
    <property type="entry name" value="Glycogen Phosphorylase B"/>
    <property type="match status" value="2"/>
</dbReference>
<dbReference type="GO" id="GO:0102970">
    <property type="term" value="F:7-deoxyloganetic acid glucosyltransferase activity"/>
    <property type="evidence" value="ECO:0007669"/>
    <property type="project" value="UniProtKB-EC"/>
</dbReference>
<dbReference type="Proteomes" id="UP001630127">
    <property type="component" value="Unassembled WGS sequence"/>
</dbReference>
<dbReference type="EC" id="2.4.1.-" evidence="6"/>
<organism evidence="7 8">
    <name type="scientific">Cinchona calisaya</name>
    <dbReference type="NCBI Taxonomy" id="153742"/>
    <lineage>
        <taxon>Eukaryota</taxon>
        <taxon>Viridiplantae</taxon>
        <taxon>Streptophyta</taxon>
        <taxon>Embryophyta</taxon>
        <taxon>Tracheophyta</taxon>
        <taxon>Spermatophyta</taxon>
        <taxon>Magnoliopsida</taxon>
        <taxon>eudicotyledons</taxon>
        <taxon>Gunneridae</taxon>
        <taxon>Pentapetalae</taxon>
        <taxon>asterids</taxon>
        <taxon>lamiids</taxon>
        <taxon>Gentianales</taxon>
        <taxon>Rubiaceae</taxon>
        <taxon>Cinchonoideae</taxon>
        <taxon>Cinchoneae</taxon>
        <taxon>Cinchona</taxon>
    </lineage>
</organism>
<evidence type="ECO:0000256" key="6">
    <source>
        <dbReference type="RuleBase" id="RU362057"/>
    </source>
</evidence>
<comment type="similarity">
    <text evidence="1 5">Belongs to the UDP-glycosyltransferase family.</text>
</comment>
<evidence type="ECO:0000256" key="4">
    <source>
        <dbReference type="ARBA" id="ARBA00051827"/>
    </source>
</evidence>
<comment type="caution">
    <text evidence="7">The sequence shown here is derived from an EMBL/GenBank/DDBJ whole genome shotgun (WGS) entry which is preliminary data.</text>
</comment>
<comment type="catalytic activity">
    <reaction evidence="4">
        <text>7-deoxyloganetate + UDP-alpha-D-glucose = 7-deoxyloganate + UDP + H(+)</text>
        <dbReference type="Rhea" id="RHEA:39895"/>
        <dbReference type="ChEBI" id="CHEBI:15378"/>
        <dbReference type="ChEBI" id="CHEBI:58223"/>
        <dbReference type="ChEBI" id="CHEBI:58885"/>
        <dbReference type="ChEBI" id="CHEBI:76844"/>
        <dbReference type="ChEBI" id="CHEBI:76846"/>
        <dbReference type="EC" id="2.4.1.323"/>
    </reaction>
</comment>
<reference evidence="7 8" key="1">
    <citation type="submission" date="2024-11" db="EMBL/GenBank/DDBJ databases">
        <title>A near-complete genome assembly of Cinchona calisaya.</title>
        <authorList>
            <person name="Lian D.C."/>
            <person name="Zhao X.W."/>
            <person name="Wei L."/>
        </authorList>
    </citation>
    <scope>NUCLEOTIDE SEQUENCE [LARGE SCALE GENOMIC DNA]</scope>
    <source>
        <tissue evidence="7">Nenye</tissue>
    </source>
</reference>
<dbReference type="InterPro" id="IPR035595">
    <property type="entry name" value="UDP_glycos_trans_CS"/>
</dbReference>
<sequence length="484" mass="55012">MGSQAAKLPPHVLIFPLPIQGHVNSMLRLAELLCLAELHVTFIVSEFCYNRLLKHTNVESRFACYPGFSFQTISDGLPEDHPRSGERFVDIMPALRRVTAPLFKQMMIEKKWFASSTQRAITCIIADGVLSFAADFVQENRIPLVYFRTASAIYFWASFRMPALIEAGEIPFKGNDMDLMVKSVPGMEDVIRRRDLPSFCRVDDLNETTFQFIKNETQQSPRAQAFILNTFEDLEGPVLSHIRKHLPRLYTIGPNHFHLTSRLAAATKTENSISSGSLWEEDRSCLAWLDSQPTRSVIYASFGSITVVTREQLLEFWYGLVNSGQRFLWVIRPNSIIGADNASRPIPNELEEGTKERGYMVDWAPQQEVLNHPSIGGFLTHSGWNSTLESMVAGVPMICWPYFGDQTINSRYVSEVWKIGLDMKDTCDRVIIEKMVRDLMDERKDEFLRRADEMAKLARKAVDEGGSSYTNLDSLVDCIKSMVI</sequence>
<evidence type="ECO:0000256" key="2">
    <source>
        <dbReference type="ARBA" id="ARBA00022676"/>
    </source>
</evidence>
<dbReference type="CDD" id="cd03784">
    <property type="entry name" value="GT1_Gtf-like"/>
    <property type="match status" value="1"/>
</dbReference>
<dbReference type="PANTHER" id="PTHR11926">
    <property type="entry name" value="GLUCOSYL/GLUCURONOSYL TRANSFERASES"/>
    <property type="match status" value="1"/>
</dbReference>
<accession>A0ABD3A0I0</accession>
<evidence type="ECO:0000256" key="5">
    <source>
        <dbReference type="RuleBase" id="RU003718"/>
    </source>
</evidence>
<dbReference type="GO" id="GO:1900994">
    <property type="term" value="P:(-)-secologanin biosynthetic process"/>
    <property type="evidence" value="ECO:0007669"/>
    <property type="project" value="UniProtKB-ARBA"/>
</dbReference>
<name>A0ABD3A0I0_9GENT</name>
<dbReference type="FunFam" id="3.40.50.2000:FF:000040">
    <property type="entry name" value="UDP-glycosyltransferase 76C1"/>
    <property type="match status" value="1"/>
</dbReference>
<gene>
    <name evidence="7" type="ORF">ACH5RR_016756</name>
</gene>
<dbReference type="InterPro" id="IPR002213">
    <property type="entry name" value="UDP_glucos_trans"/>
</dbReference>
<keyword evidence="8" id="KW-1185">Reference proteome</keyword>
<evidence type="ECO:0000256" key="1">
    <source>
        <dbReference type="ARBA" id="ARBA00009995"/>
    </source>
</evidence>
<dbReference type="EMBL" id="JBJUIK010000007">
    <property type="protein sequence ID" value="KAL3523922.1"/>
    <property type="molecule type" value="Genomic_DNA"/>
</dbReference>
<proteinExistence type="inferred from homology"/>
<evidence type="ECO:0000256" key="3">
    <source>
        <dbReference type="ARBA" id="ARBA00022679"/>
    </source>
</evidence>